<dbReference type="PROSITE" id="PS50011">
    <property type="entry name" value="PROTEIN_KINASE_DOM"/>
    <property type="match status" value="1"/>
</dbReference>
<protein>
    <submittedName>
        <fullName evidence="7">Putative serine/threonine protein kinase</fullName>
    </submittedName>
</protein>
<evidence type="ECO:0000313" key="7">
    <source>
        <dbReference type="EMBL" id="ATL26836.1"/>
    </source>
</evidence>
<keyword evidence="4" id="KW-0067">ATP-binding</keyword>
<feature type="compositionally biased region" description="Low complexity" evidence="5">
    <location>
        <begin position="346"/>
        <end position="424"/>
    </location>
</feature>
<dbReference type="EMBL" id="CP022685">
    <property type="protein sequence ID" value="ATL26836.1"/>
    <property type="molecule type" value="Genomic_DNA"/>
</dbReference>
<dbReference type="SMART" id="SM00220">
    <property type="entry name" value="S_TKc"/>
    <property type="match status" value="1"/>
</dbReference>
<keyword evidence="8" id="KW-1185">Reference proteome</keyword>
<dbReference type="InterPro" id="IPR008271">
    <property type="entry name" value="Ser/Thr_kinase_AS"/>
</dbReference>
<dbReference type="Proteomes" id="UP000221011">
    <property type="component" value="Chromosome"/>
</dbReference>
<evidence type="ECO:0000259" key="6">
    <source>
        <dbReference type="PROSITE" id="PS50011"/>
    </source>
</evidence>
<evidence type="ECO:0000256" key="5">
    <source>
        <dbReference type="SAM" id="MobiDB-lite"/>
    </source>
</evidence>
<keyword evidence="2" id="KW-0547">Nucleotide-binding</keyword>
<feature type="compositionally biased region" description="Gly residues" evidence="5">
    <location>
        <begin position="480"/>
        <end position="489"/>
    </location>
</feature>
<dbReference type="KEGG" id="sfk:KY5_1818"/>
<dbReference type="InterPro" id="IPR002372">
    <property type="entry name" value="PQQ_rpt_dom"/>
</dbReference>
<gene>
    <name evidence="7" type="ORF">KY5_1818</name>
</gene>
<dbReference type="Gene3D" id="2.130.10.10">
    <property type="entry name" value="YVTN repeat-like/Quinoprotein amine dehydrogenase"/>
    <property type="match status" value="1"/>
</dbReference>
<dbReference type="SUPFAM" id="SSF50998">
    <property type="entry name" value="Quinoprotein alcohol dehydrogenase-like"/>
    <property type="match status" value="1"/>
</dbReference>
<dbReference type="Pfam" id="PF00069">
    <property type="entry name" value="Pkinase"/>
    <property type="match status" value="1"/>
</dbReference>
<reference evidence="7 8" key="1">
    <citation type="submission" date="2017-08" db="EMBL/GenBank/DDBJ databases">
        <title>Complete Genome Sequence of Streptomyces formicae KY5, the formicamycin producer.</title>
        <authorList>
            <person name="Holmes N.A."/>
            <person name="Devine R."/>
            <person name="Qin Z."/>
            <person name="Seipke R.F."/>
            <person name="Wilkinson B."/>
            <person name="Hutchings M.I."/>
        </authorList>
    </citation>
    <scope>NUCLEOTIDE SEQUENCE [LARGE SCALE GENOMIC DNA]</scope>
    <source>
        <strain evidence="7 8">KY5</strain>
    </source>
</reference>
<dbReference type="PANTHER" id="PTHR43289">
    <property type="entry name" value="MITOGEN-ACTIVATED PROTEIN KINASE KINASE KINASE 20-RELATED"/>
    <property type="match status" value="1"/>
</dbReference>
<sequence>MEVGGYRIVSLLGEGGMGRVHLARSASGRPVAVRTVHGHLAADPDFRERFRREALAVRAVTGPYTAAVVDAGPDAEQPWLAVEFCAGPALPKAVAAHGPLGPAELATLGAALAKALGAVHAAGLVHRDVKPSNIVVTRDGPKIIDFGIAKSAADASLTAGSEAIGSPGFVSPEQLDRGARPGPAADVFALGAVLAVAATGRGPFGTGGAPEVLHRTLHDEPDLLGAPCPDWVAFLGRCLARDPADRPTVPEVLAWCGERAPDEPWWEQEPVAGLIRRREDAVAELLGEGEEASGGGEGEDGDGDGAVSALVGLVGLVGPRGPVGTGEPTDAAGPPDASGSPGSTHSPDSPGSPASLGSPGSPASLGSPDSPASLGSPDSPASPGSPDSPASPGSPHSPASPDSTHSPASPGSPGSPDSPNSTDPIETGQTGHARETAPRNDPPPPPPPRSSRRRLLAWGGAALAAVGTTTAGVLLRGDGTDGGTDGGTRAGKRRAPRPPAGEVIWSRDIGDVASGGALLRGGDDLYVLDDAGLTRLDAATNTVRWTYPQENLRSVRADGDLVYVLRDSRFEPELIALRAAGGRRAWTSGVLLRNRHRPPRPLDAPNSELEGSHGLFTVSDGVACLLTYAPYDTRPWRAYGFDSRTGDELWFHEGRPAGVIGVDDAGGRIAVAAAAKDPGKPGTDRYAQGDPLVVLRASDGTLEREVENGARRPQVHPGAEGIGYFASDDRIEAVDLGSRRTVWHRPVESGTTVTARAADGLVIAGGPGGIEALDARTGRRRWSRPGYEWIEEGVPLVSDGLVLVSGPEQGRGGTWGVHALKAGTGEVAWAAPVPAASPMTLAAAGGGLVHVCADRTLHTLRGPRNTTA</sequence>
<dbReference type="RefSeq" id="WP_234362665.1">
    <property type="nucleotide sequence ID" value="NZ_CP022685.1"/>
</dbReference>
<dbReference type="SUPFAM" id="SSF56112">
    <property type="entry name" value="Protein kinase-like (PK-like)"/>
    <property type="match status" value="1"/>
</dbReference>
<proteinExistence type="predicted"/>
<evidence type="ECO:0000256" key="4">
    <source>
        <dbReference type="ARBA" id="ARBA00022840"/>
    </source>
</evidence>
<dbReference type="Gene3D" id="2.40.128.630">
    <property type="match status" value="1"/>
</dbReference>
<dbReference type="PANTHER" id="PTHR43289:SF34">
    <property type="entry name" value="SERINE_THREONINE-PROTEIN KINASE YBDM-RELATED"/>
    <property type="match status" value="1"/>
</dbReference>
<accession>A0A291Q5Q4</accession>
<feature type="region of interest" description="Disordered" evidence="5">
    <location>
        <begin position="473"/>
        <end position="500"/>
    </location>
</feature>
<dbReference type="InterPro" id="IPR015943">
    <property type="entry name" value="WD40/YVTN_repeat-like_dom_sf"/>
</dbReference>
<keyword evidence="7" id="KW-0723">Serine/threonine-protein kinase</keyword>
<feature type="domain" description="Protein kinase" evidence="6">
    <location>
        <begin position="6"/>
        <end position="266"/>
    </location>
</feature>
<dbReference type="AlphaFoldDB" id="A0A291Q5Q4"/>
<keyword evidence="3 7" id="KW-0418">Kinase</keyword>
<feature type="region of interest" description="Disordered" evidence="5">
    <location>
        <begin position="318"/>
        <end position="453"/>
    </location>
</feature>
<dbReference type="InterPro" id="IPR000719">
    <property type="entry name" value="Prot_kinase_dom"/>
</dbReference>
<evidence type="ECO:0000256" key="1">
    <source>
        <dbReference type="ARBA" id="ARBA00022679"/>
    </source>
</evidence>
<keyword evidence="1" id="KW-0808">Transferase</keyword>
<dbReference type="PROSITE" id="PS00108">
    <property type="entry name" value="PROTEIN_KINASE_ST"/>
    <property type="match status" value="1"/>
</dbReference>
<name>A0A291Q5Q4_9ACTN</name>
<dbReference type="InterPro" id="IPR011009">
    <property type="entry name" value="Kinase-like_dom_sf"/>
</dbReference>
<dbReference type="Gene3D" id="1.10.510.10">
    <property type="entry name" value="Transferase(Phosphotransferase) domain 1"/>
    <property type="match status" value="1"/>
</dbReference>
<evidence type="ECO:0000256" key="2">
    <source>
        <dbReference type="ARBA" id="ARBA00022741"/>
    </source>
</evidence>
<evidence type="ECO:0000313" key="8">
    <source>
        <dbReference type="Proteomes" id="UP000221011"/>
    </source>
</evidence>
<dbReference type="GO" id="GO:0005524">
    <property type="term" value="F:ATP binding"/>
    <property type="evidence" value="ECO:0007669"/>
    <property type="project" value="UniProtKB-KW"/>
</dbReference>
<dbReference type="CDD" id="cd14014">
    <property type="entry name" value="STKc_PknB_like"/>
    <property type="match status" value="1"/>
</dbReference>
<evidence type="ECO:0000256" key="3">
    <source>
        <dbReference type="ARBA" id="ARBA00022777"/>
    </source>
</evidence>
<dbReference type="InterPro" id="IPR011047">
    <property type="entry name" value="Quinoprotein_ADH-like_sf"/>
</dbReference>
<dbReference type="Gene3D" id="3.30.200.20">
    <property type="entry name" value="Phosphorylase Kinase, domain 1"/>
    <property type="match status" value="1"/>
</dbReference>
<dbReference type="Pfam" id="PF13360">
    <property type="entry name" value="PQQ_2"/>
    <property type="match status" value="2"/>
</dbReference>
<feature type="compositionally biased region" description="Pro residues" evidence="5">
    <location>
        <begin position="440"/>
        <end position="449"/>
    </location>
</feature>
<organism evidence="7 8">
    <name type="scientific">Streptomyces formicae</name>
    <dbReference type="NCBI Taxonomy" id="1616117"/>
    <lineage>
        <taxon>Bacteria</taxon>
        <taxon>Bacillati</taxon>
        <taxon>Actinomycetota</taxon>
        <taxon>Actinomycetes</taxon>
        <taxon>Kitasatosporales</taxon>
        <taxon>Streptomycetaceae</taxon>
        <taxon>Streptomyces</taxon>
    </lineage>
</organism>
<dbReference type="GO" id="GO:0004674">
    <property type="term" value="F:protein serine/threonine kinase activity"/>
    <property type="evidence" value="ECO:0007669"/>
    <property type="project" value="UniProtKB-KW"/>
</dbReference>